<protein>
    <submittedName>
        <fullName evidence="2">Uncharacterized protein</fullName>
    </submittedName>
</protein>
<feature type="signal peptide" evidence="1">
    <location>
        <begin position="1"/>
        <end position="23"/>
    </location>
</feature>
<dbReference type="EMBL" id="OA883009">
    <property type="protein sequence ID" value="CAD7277668.1"/>
    <property type="molecule type" value="Genomic_DNA"/>
</dbReference>
<gene>
    <name evidence="2" type="ORF">NMOB1V02_LOCUS5396</name>
</gene>
<feature type="chain" id="PRO_5036210162" evidence="1">
    <location>
        <begin position="24"/>
        <end position="949"/>
    </location>
</feature>
<dbReference type="OrthoDB" id="41905at2759"/>
<dbReference type="Proteomes" id="UP000678499">
    <property type="component" value="Unassembled WGS sequence"/>
</dbReference>
<sequence>MQVVALIGFLSIISVQFSGFSDGYSFEETAHPSIKTAKHTRLNPSLNVLVSDDGSYQVTVNDIPWLQGVPPFFKANQQEFSPSDGTLILVTPYPFGTTTGIDALGSFSSTSWAYETRDDSGGVGLRFECSVQVYDDVNAVVFTQTLPDGAPDCGDPEAVDGVSTGFPGFSVAAKHTRLNPSLNVLVSDDGSYQVTVNDIPWLQGVPPFFKANQQEFSPSDGTLILVTPYPFGTTTGIDALGSFSSTSWAYETRDDSGGVGLRFECSVQVYDDVNAVVFTQTLPDGAPDCGDPEAVDGVSTGFPGFSVGWGSDTNELGFLSTSGHMLGQVNLDFARWQPNTYKLHTGEKAGLTVIFDKEGNNSIVISPLDNFMRANTYRNVEADSIHYGVIGTITDIPPRFSLRTLITHDNNIRKSIKSWGQMLRQFHGTSEDAPLFDSDLSVTHLGYWTDNGAHYYYQTEEGMDYHDTMVAVVDYYRQIGVPIRYLQIDSWWYFKGQYDGVMNWTAKPDVFPYGLQTLHRDIDMPIVAHNRYFAPDTSYAQQNGGEYEFVVESGKSLPKSRQFWDDLLHEAQQWGLIVYEQDWLDRTFEEMEAMHTDFNLSTDWITQMHAAAEELGLNIQYCMALTRYALESVRFPRVTQIRVSEDYAAALLNWKIGVTSMIAEALGKSPFKDTFRTDQVAVEKMCSERSTGITAKEACVRAFRPFLQSAISSLSAGPVGPGDKIGSENAILLLKSCRSDGKLLKPDRPASAVNAQMLRAAFGDPNLGPNGEVWSTSTTYKESDLVFGAILVADLREAFVLPFGQQGADVLGVLQRDYFAFRVTESLETTDFQILAESDGIALEQTSSANFSYVWYTSPVINFQDVETAIIVLGEISKWIPMSKQRTTGIDIRPVSVTIHLIGAEGESIEYYYANVGSDLGFSIHYVTCQFGASGRAVLSLPEAICETN</sequence>
<evidence type="ECO:0000256" key="1">
    <source>
        <dbReference type="SAM" id="SignalP"/>
    </source>
</evidence>
<dbReference type="AlphaFoldDB" id="A0A7R9BNT3"/>
<dbReference type="SUPFAM" id="SSF51445">
    <property type="entry name" value="(Trans)glycosidases"/>
    <property type="match status" value="1"/>
</dbReference>
<dbReference type="EMBL" id="CAJPEX010000972">
    <property type="protein sequence ID" value="CAG0917820.1"/>
    <property type="molecule type" value="Genomic_DNA"/>
</dbReference>
<reference evidence="2" key="1">
    <citation type="submission" date="2020-11" db="EMBL/GenBank/DDBJ databases">
        <authorList>
            <person name="Tran Van P."/>
        </authorList>
    </citation>
    <scope>NUCLEOTIDE SEQUENCE</scope>
</reference>
<proteinExistence type="predicted"/>
<dbReference type="InterPro" id="IPR017853">
    <property type="entry name" value="GH"/>
</dbReference>
<evidence type="ECO:0000313" key="3">
    <source>
        <dbReference type="Proteomes" id="UP000678499"/>
    </source>
</evidence>
<keyword evidence="1" id="KW-0732">Signal</keyword>
<keyword evidence="3" id="KW-1185">Reference proteome</keyword>
<accession>A0A7R9BNT3</accession>
<evidence type="ECO:0000313" key="2">
    <source>
        <dbReference type="EMBL" id="CAD7277668.1"/>
    </source>
</evidence>
<organism evidence="2">
    <name type="scientific">Notodromas monacha</name>
    <dbReference type="NCBI Taxonomy" id="399045"/>
    <lineage>
        <taxon>Eukaryota</taxon>
        <taxon>Metazoa</taxon>
        <taxon>Ecdysozoa</taxon>
        <taxon>Arthropoda</taxon>
        <taxon>Crustacea</taxon>
        <taxon>Oligostraca</taxon>
        <taxon>Ostracoda</taxon>
        <taxon>Podocopa</taxon>
        <taxon>Podocopida</taxon>
        <taxon>Cypridocopina</taxon>
        <taxon>Cypridoidea</taxon>
        <taxon>Cyprididae</taxon>
        <taxon>Notodromas</taxon>
    </lineage>
</organism>
<name>A0A7R9BNT3_9CRUS</name>